<sequence length="77" mass="9239">MDDITSKIIKFIQDQPIEVRKKYIAYLNIHVNDTNDNWLNFYDTEFNFEDLRLFTSRITNIILDTVNVNNIVEKITQ</sequence>
<evidence type="ECO:0000313" key="1">
    <source>
        <dbReference type="EMBL" id="QHT30741.1"/>
    </source>
</evidence>
<proteinExistence type="predicted"/>
<name>A0A6C0EPZ0_9ZZZZ</name>
<organism evidence="1">
    <name type="scientific">viral metagenome</name>
    <dbReference type="NCBI Taxonomy" id="1070528"/>
    <lineage>
        <taxon>unclassified sequences</taxon>
        <taxon>metagenomes</taxon>
        <taxon>organismal metagenomes</taxon>
    </lineage>
</organism>
<dbReference type="EMBL" id="MN738912">
    <property type="protein sequence ID" value="QHT30741.1"/>
    <property type="molecule type" value="Genomic_DNA"/>
</dbReference>
<accession>A0A6C0EPZ0</accession>
<protein>
    <submittedName>
        <fullName evidence="1">Uncharacterized protein</fullName>
    </submittedName>
</protein>
<reference evidence="1" key="1">
    <citation type="journal article" date="2020" name="Nature">
        <title>Giant virus diversity and host interactions through global metagenomics.</title>
        <authorList>
            <person name="Schulz F."/>
            <person name="Roux S."/>
            <person name="Paez-Espino D."/>
            <person name="Jungbluth S."/>
            <person name="Walsh D.A."/>
            <person name="Denef V.J."/>
            <person name="McMahon K.D."/>
            <person name="Konstantinidis K.T."/>
            <person name="Eloe-Fadrosh E.A."/>
            <person name="Kyrpides N.C."/>
            <person name="Woyke T."/>
        </authorList>
    </citation>
    <scope>NUCLEOTIDE SEQUENCE</scope>
    <source>
        <strain evidence="1">GVMAG-M-3300009151-50</strain>
    </source>
</reference>
<dbReference type="AlphaFoldDB" id="A0A6C0EPZ0"/>